<proteinExistence type="predicted"/>
<dbReference type="Pfam" id="PF08707">
    <property type="entry name" value="PriCT_2"/>
    <property type="match status" value="1"/>
</dbReference>
<evidence type="ECO:0000256" key="1">
    <source>
        <dbReference type="SAM" id="MobiDB-lite"/>
    </source>
</evidence>
<dbReference type="InterPro" id="IPR014819">
    <property type="entry name" value="PriCT_2"/>
</dbReference>
<evidence type="ECO:0000259" key="2">
    <source>
        <dbReference type="SMART" id="SM00382"/>
    </source>
</evidence>
<feature type="compositionally biased region" description="Gly residues" evidence="1">
    <location>
        <begin position="47"/>
        <end position="57"/>
    </location>
</feature>
<dbReference type="SUPFAM" id="SSF52540">
    <property type="entry name" value="P-loop containing nucleoside triphosphate hydrolases"/>
    <property type="match status" value="1"/>
</dbReference>
<sequence length="688" mass="74888">MSAVTSINPLVRQVEAPTALRELPGWLLWRYETHPGEPKPRKVPHYVGGGRRYGKQGGPEDRAKLTTFGVAREAAARQGYDGVGLAMLPDWGVTGLDFDYCVDASGNIPAEVLAIVGRTYCEYSPSHNGVRAFVVGNLGDHKSLKDATNDWGLEVFSSKGFLTFTGNALPICEMLDYVDHIAPADDGVKALCAARFGATRTGDTGALDFMETFEPPMGLRDEDIRELLSDLDASTGRDDWIKIGMAIHHETGGEGFDIWDEWSSDGYTYPGTEALQSQWDSFDRRDTTGRQITMRSVKKMSNIVRIAQGLQPRSFDLISRAAEEARIEAEGRPTDPDTFISTADYAGKYRIYGADEFTQRPPIRWMIKGVLPRDGELIVIYGAPGSGKSLCALDLTMALVRGEPWRGLKVNKARVVYVAAEGAEGVAQRLKAYSQHHGVKLGGLPIGIVADAPNLMVEEDATELVKSIINAGGGDVIVCDTWAQVTPGANENSGEDMGMALKHCRSIRQATGAIVILIAHTGKDASRGIRGWSGLNGAANTTLEVIRDDDSEARMLKITKQKDGRDDLTPWGFKLQDVLIGIDEDGDEINSPVVIETNTLVTPKSEKTKKGEEDVWTRNVLDYIATLEPHIGGMELPTLIDNVLDFMPGDTAARLPGLRAHMGDVVQAMTKGKNRSIHVANGYATFLV</sequence>
<feature type="domain" description="AAA+ ATPase" evidence="2">
    <location>
        <begin position="374"/>
        <end position="552"/>
    </location>
</feature>
<feature type="region of interest" description="Disordered" evidence="1">
    <location>
        <begin position="39"/>
        <end position="59"/>
    </location>
</feature>
<accession>A0A6J5MDX3</accession>
<reference evidence="3" key="1">
    <citation type="submission" date="2020-04" db="EMBL/GenBank/DDBJ databases">
        <authorList>
            <person name="Chiriac C."/>
            <person name="Salcher M."/>
            <person name="Ghai R."/>
            <person name="Kavagutti S V."/>
        </authorList>
    </citation>
    <scope>NUCLEOTIDE SEQUENCE</scope>
</reference>
<dbReference type="InterPro" id="IPR003593">
    <property type="entry name" value="AAA+_ATPase"/>
</dbReference>
<protein>
    <submittedName>
        <fullName evidence="3">AAA domain containing protein</fullName>
    </submittedName>
</protein>
<dbReference type="InterPro" id="IPR027417">
    <property type="entry name" value="P-loop_NTPase"/>
</dbReference>
<name>A0A6J5MDX3_9CAUD</name>
<dbReference type="EMBL" id="LR796432">
    <property type="protein sequence ID" value="CAB4144341.1"/>
    <property type="molecule type" value="Genomic_DNA"/>
</dbReference>
<evidence type="ECO:0000313" key="3">
    <source>
        <dbReference type="EMBL" id="CAB4144341.1"/>
    </source>
</evidence>
<dbReference type="SMART" id="SM00382">
    <property type="entry name" value="AAA"/>
    <property type="match status" value="1"/>
</dbReference>
<dbReference type="Pfam" id="PF13481">
    <property type="entry name" value="AAA_25"/>
    <property type="match status" value="1"/>
</dbReference>
<gene>
    <name evidence="3" type="ORF">UFOVP468_24</name>
</gene>
<organism evidence="3">
    <name type="scientific">uncultured Caudovirales phage</name>
    <dbReference type="NCBI Taxonomy" id="2100421"/>
    <lineage>
        <taxon>Viruses</taxon>
        <taxon>Duplodnaviria</taxon>
        <taxon>Heunggongvirae</taxon>
        <taxon>Uroviricota</taxon>
        <taxon>Caudoviricetes</taxon>
        <taxon>Peduoviridae</taxon>
        <taxon>Maltschvirus</taxon>
        <taxon>Maltschvirus maltsch</taxon>
    </lineage>
</organism>
<dbReference type="Gene3D" id="3.40.50.300">
    <property type="entry name" value="P-loop containing nucleotide triphosphate hydrolases"/>
    <property type="match status" value="1"/>
</dbReference>
<dbReference type="GO" id="GO:0016817">
    <property type="term" value="F:hydrolase activity, acting on acid anhydrides"/>
    <property type="evidence" value="ECO:0007669"/>
    <property type="project" value="InterPro"/>
</dbReference>